<accession>A0A0A8XYP2</accession>
<name>A0A0A8XYP2_ARUDO</name>
<dbReference type="EMBL" id="GBRH01281068">
    <property type="protein sequence ID" value="JAD16827.1"/>
    <property type="molecule type" value="Transcribed_RNA"/>
</dbReference>
<dbReference type="AlphaFoldDB" id="A0A0A8XYP2"/>
<sequence>MRKPTSTISARTPEPRHPALFLLSSSSAGARGLHDRFTSISSPTLRLHRLL</sequence>
<evidence type="ECO:0000313" key="1">
    <source>
        <dbReference type="EMBL" id="JAD16827.1"/>
    </source>
</evidence>
<organism evidence="1">
    <name type="scientific">Arundo donax</name>
    <name type="common">Giant reed</name>
    <name type="synonym">Donax arundinaceus</name>
    <dbReference type="NCBI Taxonomy" id="35708"/>
    <lineage>
        <taxon>Eukaryota</taxon>
        <taxon>Viridiplantae</taxon>
        <taxon>Streptophyta</taxon>
        <taxon>Embryophyta</taxon>
        <taxon>Tracheophyta</taxon>
        <taxon>Spermatophyta</taxon>
        <taxon>Magnoliopsida</taxon>
        <taxon>Liliopsida</taxon>
        <taxon>Poales</taxon>
        <taxon>Poaceae</taxon>
        <taxon>PACMAD clade</taxon>
        <taxon>Arundinoideae</taxon>
        <taxon>Arundineae</taxon>
        <taxon>Arundo</taxon>
    </lineage>
</organism>
<reference evidence="1" key="1">
    <citation type="submission" date="2014-09" db="EMBL/GenBank/DDBJ databases">
        <authorList>
            <person name="Magalhaes I.L.F."/>
            <person name="Oliveira U."/>
            <person name="Santos F.R."/>
            <person name="Vidigal T.H.D.A."/>
            <person name="Brescovit A.D."/>
            <person name="Santos A.J."/>
        </authorList>
    </citation>
    <scope>NUCLEOTIDE SEQUENCE</scope>
    <source>
        <tissue evidence="1">Shoot tissue taken approximately 20 cm above the soil surface</tissue>
    </source>
</reference>
<proteinExistence type="predicted"/>
<reference evidence="1" key="2">
    <citation type="journal article" date="2015" name="Data Brief">
        <title>Shoot transcriptome of the giant reed, Arundo donax.</title>
        <authorList>
            <person name="Barrero R.A."/>
            <person name="Guerrero F.D."/>
            <person name="Moolhuijzen P."/>
            <person name="Goolsby J.A."/>
            <person name="Tidwell J."/>
            <person name="Bellgard S.E."/>
            <person name="Bellgard M.I."/>
        </authorList>
    </citation>
    <scope>NUCLEOTIDE SEQUENCE</scope>
    <source>
        <tissue evidence="1">Shoot tissue taken approximately 20 cm above the soil surface</tissue>
    </source>
</reference>
<protein>
    <submittedName>
        <fullName evidence="1">Uncharacterized protein</fullName>
    </submittedName>
</protein>